<accession>A0A927WHS8</accession>
<organism evidence="1 2">
    <name type="scientific">Selenomonas ruminantium</name>
    <dbReference type="NCBI Taxonomy" id="971"/>
    <lineage>
        <taxon>Bacteria</taxon>
        <taxon>Bacillati</taxon>
        <taxon>Bacillota</taxon>
        <taxon>Negativicutes</taxon>
        <taxon>Selenomonadales</taxon>
        <taxon>Selenomonadaceae</taxon>
        <taxon>Selenomonas</taxon>
    </lineage>
</organism>
<dbReference type="EMBL" id="SVCA01000003">
    <property type="protein sequence ID" value="MBE6084725.1"/>
    <property type="molecule type" value="Genomic_DNA"/>
</dbReference>
<proteinExistence type="predicted"/>
<protein>
    <submittedName>
        <fullName evidence="1">Uncharacterized protein</fullName>
    </submittedName>
</protein>
<dbReference type="Proteomes" id="UP000772151">
    <property type="component" value="Unassembled WGS sequence"/>
</dbReference>
<gene>
    <name evidence="1" type="ORF">E7203_04545</name>
</gene>
<dbReference type="RefSeq" id="WP_303668798.1">
    <property type="nucleotide sequence ID" value="NZ_SVCA01000003.1"/>
</dbReference>
<dbReference type="AlphaFoldDB" id="A0A927WHS8"/>
<sequence>MTEQTEQELNAQKNLADAKAVSDALLIYKNMYPQSKLDDNGILLYSISLVQEGYSFAEIKTAMDKLIRTKTFFPSLAEIIETIESLEKTVIGNDVKDFDEAWEEVYKEVKRCFIYSPPQFSSEEIEETVNKIGWDTLCNMQSDSVSTVRAQFERFYKMAVSRKKEREQNMLVLHRAGNDTVRLIADRLAKRKSMIKNLDKLNPSEKIKGLLEGTD</sequence>
<comment type="caution">
    <text evidence="1">The sequence shown here is derived from an EMBL/GenBank/DDBJ whole genome shotgun (WGS) entry which is preliminary data.</text>
</comment>
<name>A0A927WHS8_SELRU</name>
<evidence type="ECO:0000313" key="2">
    <source>
        <dbReference type="Proteomes" id="UP000772151"/>
    </source>
</evidence>
<reference evidence="1" key="1">
    <citation type="submission" date="2019-04" db="EMBL/GenBank/DDBJ databases">
        <title>Evolution of Biomass-Degrading Anaerobic Consortia Revealed by Metagenomics.</title>
        <authorList>
            <person name="Peng X."/>
        </authorList>
    </citation>
    <scope>NUCLEOTIDE SEQUENCE</scope>
    <source>
        <strain evidence="1">SIG242</strain>
    </source>
</reference>
<evidence type="ECO:0000313" key="1">
    <source>
        <dbReference type="EMBL" id="MBE6084725.1"/>
    </source>
</evidence>